<reference evidence="8" key="1">
    <citation type="submission" date="2025-08" db="UniProtKB">
        <authorList>
            <consortium name="RefSeq"/>
        </authorList>
    </citation>
    <scope>IDENTIFICATION</scope>
</reference>
<evidence type="ECO:0000256" key="1">
    <source>
        <dbReference type="ARBA" id="ARBA00004167"/>
    </source>
</evidence>
<dbReference type="InterPro" id="IPR037055">
    <property type="entry name" value="MHC_I-like_Ag-recog_sf"/>
</dbReference>
<accession>A0ABM1UI24</accession>
<keyword evidence="3" id="KW-0391">Immunity</keyword>
<keyword evidence="2" id="KW-0490">MHC I</keyword>
<feature type="domain" description="MHC class I-like antigen recognition-like" evidence="6">
    <location>
        <begin position="1"/>
        <end position="51"/>
    </location>
</feature>
<dbReference type="Pfam" id="PF00129">
    <property type="entry name" value="MHC_I"/>
    <property type="match status" value="1"/>
</dbReference>
<evidence type="ECO:0000259" key="6">
    <source>
        <dbReference type="Pfam" id="PF00129"/>
    </source>
</evidence>
<dbReference type="InterPro" id="IPR050208">
    <property type="entry name" value="MHC_class-I_related"/>
</dbReference>
<dbReference type="Proteomes" id="UP000694915">
    <property type="component" value="Linkage group LG2"/>
</dbReference>
<evidence type="ECO:0000256" key="5">
    <source>
        <dbReference type="ARBA" id="ARBA00023180"/>
    </source>
</evidence>
<organism evidence="7 8">
    <name type="scientific">Microtus ochrogaster</name>
    <name type="common">Prairie vole</name>
    <dbReference type="NCBI Taxonomy" id="79684"/>
    <lineage>
        <taxon>Eukaryota</taxon>
        <taxon>Metazoa</taxon>
        <taxon>Chordata</taxon>
        <taxon>Craniata</taxon>
        <taxon>Vertebrata</taxon>
        <taxon>Euteleostomi</taxon>
        <taxon>Mammalia</taxon>
        <taxon>Eutheria</taxon>
        <taxon>Euarchontoglires</taxon>
        <taxon>Glires</taxon>
        <taxon>Rodentia</taxon>
        <taxon>Myomorpha</taxon>
        <taxon>Muroidea</taxon>
        <taxon>Cricetidae</taxon>
        <taxon>Arvicolinae</taxon>
        <taxon>Microtus</taxon>
    </lineage>
</organism>
<dbReference type="SUPFAM" id="SSF54452">
    <property type="entry name" value="MHC antigen-recognition domain"/>
    <property type="match status" value="1"/>
</dbReference>
<evidence type="ECO:0000256" key="3">
    <source>
        <dbReference type="ARBA" id="ARBA00022859"/>
    </source>
</evidence>
<keyword evidence="4" id="KW-0472">Membrane</keyword>
<evidence type="ECO:0000256" key="2">
    <source>
        <dbReference type="ARBA" id="ARBA00022451"/>
    </source>
</evidence>
<dbReference type="PANTHER" id="PTHR16675">
    <property type="entry name" value="MHC CLASS I-RELATED"/>
    <property type="match status" value="1"/>
</dbReference>
<keyword evidence="7" id="KW-1185">Reference proteome</keyword>
<dbReference type="InterPro" id="IPR011162">
    <property type="entry name" value="MHC_I/II-like_Ag-recog"/>
</dbReference>
<name>A0ABM1UI24_MICOH</name>
<proteinExistence type="predicted"/>
<evidence type="ECO:0000313" key="8">
    <source>
        <dbReference type="RefSeq" id="XP_026641636.1"/>
    </source>
</evidence>
<dbReference type="GeneID" id="113457578"/>
<keyword evidence="5" id="KW-0325">Glycoprotein</keyword>
<protein>
    <submittedName>
        <fullName evidence="8">H-2 class I histocompatibility antigen, Q10 alpha chain-like</fullName>
    </submittedName>
</protein>
<dbReference type="PANTHER" id="PTHR16675:SF251">
    <property type="entry name" value="HLA CLASS I HISTOCOMPATIBILITY ANTIGEN, C ALPHA CHAIN"/>
    <property type="match status" value="1"/>
</dbReference>
<dbReference type="RefSeq" id="XP_026641636.1">
    <property type="nucleotide sequence ID" value="XM_026785835.1"/>
</dbReference>
<evidence type="ECO:0000256" key="4">
    <source>
        <dbReference type="ARBA" id="ARBA00023136"/>
    </source>
</evidence>
<dbReference type="Gene3D" id="3.30.500.10">
    <property type="entry name" value="MHC class I-like antigen recognition-like"/>
    <property type="match status" value="1"/>
</dbReference>
<sequence length="87" mass="10396">MRYFITVFYNPGYDKRLRFMVMGYVDNTQILSFDSEVSQRVEPRVPFMAQDPEHLEELALFGRRVLLIGRIELWTLFGFRSQKENGE</sequence>
<evidence type="ECO:0000313" key="7">
    <source>
        <dbReference type="Proteomes" id="UP000694915"/>
    </source>
</evidence>
<gene>
    <name evidence="8" type="primary">LOC113457578</name>
</gene>
<comment type="subcellular location">
    <subcellularLocation>
        <location evidence="1">Membrane</location>
        <topology evidence="1">Single-pass membrane protein</topology>
    </subcellularLocation>
</comment>
<dbReference type="InterPro" id="IPR011161">
    <property type="entry name" value="MHC_I-like_Ag-recog"/>
</dbReference>